<protein>
    <submittedName>
        <fullName evidence="1">Uncharacterized protein</fullName>
    </submittedName>
</protein>
<accession>A0ACC1HIZ0</accession>
<evidence type="ECO:0000313" key="2">
    <source>
        <dbReference type="Proteomes" id="UP001145114"/>
    </source>
</evidence>
<comment type="caution">
    <text evidence="1">The sequence shown here is derived from an EMBL/GenBank/DDBJ whole genome shotgun (WGS) entry which is preliminary data.</text>
</comment>
<gene>
    <name evidence="1" type="ORF">EV182_000089</name>
</gene>
<name>A0ACC1HIZ0_9FUNG</name>
<sequence>MAVATITNNDPSPSADINSAAITTTTTNKKGGPKEEPPSTQYFPAPTVSNGPPPKRQHCNSSLGKNALEQLEAHISIYKQVLEDFLAKEKGRNGQKDDEDDWDASQFVQLDKETSDHVKSLIQESEKIERVRKERIFEDDVTESEMEIIRRRVELQQKQAKFERREFAHKANRIRKMYDYLHDDEIREALKQCENNEDEVIYKFSTPGFMTNIRREIALRHTPLTQTPQMTDTQRKEYEELLKKRNRTQKKTTTEDQKNKYRIVGRLPLDEALAQLQKHTSNAKSMDEIDLAKAMRGWSEARIKAFKAIKTKPNTYYYRFNAPGEEQRTGAWSPEEQKLFHARLREIGANGQWGIFSMAIPGRVGYQCSNYYRYLIETRQIHDPNYVLDENGRAHYLFTTKKKNPDGTAVKAFRKHKKPHVRMSRERYKYSDDEDEPTSTAESNDKSEAAGSSTEAAPASEGTSSGKTADKKTSNSGGGTVYKRKRRTRYTFGSDSESDEIKASEVQLSDDDLDDSDGEYRAVTSKRARQRQSAPGNSDWSDLGGDGYSSTSQQARARRRCRIAAPGDATAGAGLAAIACASSVTTTTTTTTTTASSNSGSGARTGTGLCDVSTAGGQGMRDLAEKGGGEDENEIEEDEEDDDIDPDNPLPDLLDPITLEPVRKPAISPYGHVMSYDSWIRCLMFPPEGGKRNVCPLTKKPLSKRDLVILTLENIDEYRSKIVNI</sequence>
<organism evidence="1 2">
    <name type="scientific">Spiromyces aspiralis</name>
    <dbReference type="NCBI Taxonomy" id="68401"/>
    <lineage>
        <taxon>Eukaryota</taxon>
        <taxon>Fungi</taxon>
        <taxon>Fungi incertae sedis</taxon>
        <taxon>Zoopagomycota</taxon>
        <taxon>Kickxellomycotina</taxon>
        <taxon>Kickxellomycetes</taxon>
        <taxon>Kickxellales</taxon>
        <taxon>Kickxellaceae</taxon>
        <taxon>Spiromyces</taxon>
    </lineage>
</organism>
<dbReference type="Proteomes" id="UP001145114">
    <property type="component" value="Unassembled WGS sequence"/>
</dbReference>
<reference evidence="1" key="1">
    <citation type="submission" date="2022-06" db="EMBL/GenBank/DDBJ databases">
        <title>Phylogenomic reconstructions and comparative analyses of Kickxellomycotina fungi.</title>
        <authorList>
            <person name="Reynolds N.K."/>
            <person name="Stajich J.E."/>
            <person name="Barry K."/>
            <person name="Grigoriev I.V."/>
            <person name="Crous P."/>
            <person name="Smith M.E."/>
        </authorList>
    </citation>
    <scope>NUCLEOTIDE SEQUENCE</scope>
    <source>
        <strain evidence="1">RSA 2271</strain>
    </source>
</reference>
<keyword evidence="2" id="KW-1185">Reference proteome</keyword>
<evidence type="ECO:0000313" key="1">
    <source>
        <dbReference type="EMBL" id="KAJ1676020.1"/>
    </source>
</evidence>
<dbReference type="EMBL" id="JAMZIH010005144">
    <property type="protein sequence ID" value="KAJ1676020.1"/>
    <property type="molecule type" value="Genomic_DNA"/>
</dbReference>
<proteinExistence type="predicted"/>